<dbReference type="GO" id="GO:0005548">
    <property type="term" value="F:phospholipid transporter activity"/>
    <property type="evidence" value="ECO:0007669"/>
    <property type="project" value="TreeGrafter"/>
</dbReference>
<feature type="transmembrane region" description="Helical" evidence="1">
    <location>
        <begin position="179"/>
        <end position="203"/>
    </location>
</feature>
<keyword evidence="1" id="KW-0472">Membrane</keyword>
<evidence type="ECO:0000313" key="2">
    <source>
        <dbReference type="EMBL" id="SMP21676.1"/>
    </source>
</evidence>
<dbReference type="GO" id="GO:0043190">
    <property type="term" value="C:ATP-binding cassette (ABC) transporter complex"/>
    <property type="evidence" value="ECO:0007669"/>
    <property type="project" value="InterPro"/>
</dbReference>
<sequence length="355" mass="39871">MKNKKFFELKDNVLYLIGEWSISNISEIEKDINILDKSKISKIDISNLKTLDTFGALLIYKYFKDIPIEPDKEKFINLINMVSSKDINLPQKQKENLFLESVDKIFSVIKDIIYLFNFAGKLTIEVLLKIKDFEINTFLKDIEISGIRALPILFTLSFLIGVVIAYQSAKQLMAYGANIFIADLIFISITRELAPLIVGIILAGRSASSYTAQIGLMNVTEEIDVIRTMGISPYVLLVLPKILSLILITPLLIVFSDVIGIIGGMVIADSILDITPYQFINRIQEGYYIDHFFAGFIKGPFFGIAIALIGTGEGFKVEKKAESIGSYVTKSVVKSIFAIIFLDALFSVVFRWLDI</sequence>
<dbReference type="InterPro" id="IPR003453">
    <property type="entry name" value="ABC_MlaE_roteobac"/>
</dbReference>
<keyword evidence="1" id="KW-1133">Transmembrane helix</keyword>
<dbReference type="RefSeq" id="WP_265134886.1">
    <property type="nucleotide sequence ID" value="NZ_FXTX01000024.1"/>
</dbReference>
<dbReference type="AlphaFoldDB" id="A0AA46AFL0"/>
<dbReference type="Pfam" id="PF02405">
    <property type="entry name" value="MlaE"/>
    <property type="match status" value="1"/>
</dbReference>
<feature type="transmembrane region" description="Helical" evidence="1">
    <location>
        <begin position="234"/>
        <end position="253"/>
    </location>
</feature>
<comment type="similarity">
    <text evidence="1">Belongs to the MlaE permease family.</text>
</comment>
<keyword evidence="3" id="KW-1185">Reference proteome</keyword>
<evidence type="ECO:0000256" key="1">
    <source>
        <dbReference type="RuleBase" id="RU362044"/>
    </source>
</evidence>
<comment type="caution">
    <text evidence="2">The sequence shown here is derived from an EMBL/GenBank/DDBJ whole genome shotgun (WGS) entry which is preliminary data.</text>
</comment>
<dbReference type="InterPro" id="IPR030802">
    <property type="entry name" value="Permease_MalE"/>
</dbReference>
<dbReference type="Proteomes" id="UP001157947">
    <property type="component" value="Unassembled WGS sequence"/>
</dbReference>
<reference evidence="2" key="1">
    <citation type="submission" date="2017-05" db="EMBL/GenBank/DDBJ databases">
        <authorList>
            <person name="Varghese N."/>
            <person name="Submissions S."/>
        </authorList>
    </citation>
    <scope>NUCLEOTIDE SEQUENCE</scope>
    <source>
        <strain evidence="2">DSM 18763</strain>
    </source>
</reference>
<feature type="transmembrane region" description="Helical" evidence="1">
    <location>
        <begin position="332"/>
        <end position="353"/>
    </location>
</feature>
<feature type="transmembrane region" description="Helical" evidence="1">
    <location>
        <begin position="292"/>
        <end position="312"/>
    </location>
</feature>
<feature type="transmembrane region" description="Helical" evidence="1">
    <location>
        <begin position="149"/>
        <end position="167"/>
    </location>
</feature>
<gene>
    <name evidence="2" type="ORF">SAMN06264868_1244</name>
</gene>
<dbReference type="PANTHER" id="PTHR30188">
    <property type="entry name" value="ABC TRANSPORTER PERMEASE PROTEIN-RELATED"/>
    <property type="match status" value="1"/>
</dbReference>
<keyword evidence="1" id="KW-0812">Transmembrane</keyword>
<proteinExistence type="inferred from homology"/>
<dbReference type="NCBIfam" id="TIGR00056">
    <property type="entry name" value="MlaE family lipid ABC transporter permease subunit"/>
    <property type="match status" value="1"/>
</dbReference>
<protein>
    <submittedName>
        <fullName evidence="2">Phospholipid/cholesterol/gamma-HCH transport system permease protein</fullName>
    </submittedName>
</protein>
<evidence type="ECO:0000313" key="3">
    <source>
        <dbReference type="Proteomes" id="UP001157947"/>
    </source>
</evidence>
<dbReference type="EMBL" id="FXTX01000024">
    <property type="protein sequence ID" value="SMP21676.1"/>
    <property type="molecule type" value="Genomic_DNA"/>
</dbReference>
<organism evidence="2 3">
    <name type="scientific">Venenivibrio stagnispumantis</name>
    <dbReference type="NCBI Taxonomy" id="407998"/>
    <lineage>
        <taxon>Bacteria</taxon>
        <taxon>Pseudomonadati</taxon>
        <taxon>Aquificota</taxon>
        <taxon>Aquificia</taxon>
        <taxon>Aquificales</taxon>
        <taxon>Hydrogenothermaceae</taxon>
        <taxon>Venenivibrio</taxon>
    </lineage>
</organism>
<dbReference type="PANTHER" id="PTHR30188:SF3">
    <property type="entry name" value="ABC TRANSPORTER PERMEASE"/>
    <property type="match status" value="1"/>
</dbReference>
<name>A0AA46AFL0_9AQUI</name>
<accession>A0AA46AFL0</accession>